<dbReference type="Pfam" id="PF00596">
    <property type="entry name" value="Aldolase_II"/>
    <property type="match status" value="1"/>
</dbReference>
<dbReference type="GO" id="GO:0051015">
    <property type="term" value="F:actin filament binding"/>
    <property type="evidence" value="ECO:0007669"/>
    <property type="project" value="TreeGrafter"/>
</dbReference>
<dbReference type="RefSeq" id="WP_247066537.1">
    <property type="nucleotide sequence ID" value="NZ_CP094848.1"/>
</dbReference>
<comment type="caution">
    <text evidence="3">The sequence shown here is derived from an EMBL/GenBank/DDBJ whole genome shotgun (WGS) entry which is preliminary data.</text>
</comment>
<proteinExistence type="inferred from homology"/>
<name>A0AAW5ENM8_NOVHA</name>
<dbReference type="InterPro" id="IPR001303">
    <property type="entry name" value="Aldolase_II/adducin_N"/>
</dbReference>
<dbReference type="Proteomes" id="UP001202887">
    <property type="component" value="Unassembled WGS sequence"/>
</dbReference>
<evidence type="ECO:0000256" key="1">
    <source>
        <dbReference type="ARBA" id="ARBA00037961"/>
    </source>
</evidence>
<evidence type="ECO:0000313" key="3">
    <source>
        <dbReference type="EMBL" id="MCJ8353334.1"/>
    </source>
</evidence>
<reference evidence="3" key="2">
    <citation type="submission" date="2022-03" db="EMBL/GenBank/DDBJ databases">
        <authorList>
            <person name="Ryngajllo M."/>
            <person name="Jacek P."/>
            <person name="Kubiak K."/>
        </authorList>
    </citation>
    <scope>NUCLEOTIDE SEQUENCE</scope>
    <source>
        <strain evidence="3">SI1</strain>
    </source>
</reference>
<dbReference type="NCBIfam" id="NF005451">
    <property type="entry name" value="PRK07044.1"/>
    <property type="match status" value="1"/>
</dbReference>
<dbReference type="GO" id="GO:0005856">
    <property type="term" value="C:cytoskeleton"/>
    <property type="evidence" value="ECO:0007669"/>
    <property type="project" value="TreeGrafter"/>
</dbReference>
<evidence type="ECO:0000313" key="4">
    <source>
        <dbReference type="Proteomes" id="UP001202887"/>
    </source>
</evidence>
<comment type="similarity">
    <text evidence="1">Belongs to the aldolase class II family.</text>
</comment>
<protein>
    <submittedName>
        <fullName evidence="3">Class II aldolase/adducin family protein</fullName>
    </submittedName>
</protein>
<dbReference type="Gene3D" id="3.40.225.10">
    <property type="entry name" value="Class II aldolase/adducin N-terminal domain"/>
    <property type="match status" value="1"/>
</dbReference>
<gene>
    <name evidence="3" type="ORF">K1W68_04890</name>
</gene>
<dbReference type="PANTHER" id="PTHR10672:SF3">
    <property type="entry name" value="PROTEIN HU-LI TAI SHAO"/>
    <property type="match status" value="1"/>
</dbReference>
<sequence length="251" mass="28135">MVWNNLPTVPASLDTRQQLASIFRILNHFRFTDLIHTHSSARIEEMADTLLINRYDLLFHEVTATNLVEIDEEGQRKHGNDHLRVNFAGCNIHSAIHKARPDVKFVIHTHTRAGAAVSAQAKGLLPISQQAMMFHDAVGYHDFEGFVLSREERTTLARDLGMNKALILRNHGLIVVGRTVAEAVNRIYNLERACEIQIAAQSGNTPLVVPAHSIQAHLGAQADAQVQLDIEQMAWEACLRLIENEGTDYRL</sequence>
<reference evidence="3" key="1">
    <citation type="journal article" date="2021" name="Polymers (Basel)">
        <title>Highly Stretchable Bacterial Cellulose Produced by Komagataeibacter hansenii SI1.</title>
        <authorList>
            <person name="Cielecka I."/>
            <person name="Ryngajllo M."/>
            <person name="Maniukiewicz W."/>
            <person name="Bielecki S."/>
        </authorList>
    </citation>
    <scope>NUCLEOTIDE SEQUENCE</scope>
    <source>
        <strain evidence="3">SI1</strain>
    </source>
</reference>
<dbReference type="SMART" id="SM01007">
    <property type="entry name" value="Aldolase_II"/>
    <property type="match status" value="1"/>
</dbReference>
<dbReference type="SUPFAM" id="SSF53639">
    <property type="entry name" value="AraD/HMP-PK domain-like"/>
    <property type="match status" value="1"/>
</dbReference>
<dbReference type="AlphaFoldDB" id="A0AAW5ENM8"/>
<accession>A0AAW5ENM8</accession>
<dbReference type="PANTHER" id="PTHR10672">
    <property type="entry name" value="ADDUCIN"/>
    <property type="match status" value="1"/>
</dbReference>
<dbReference type="EMBL" id="JAIBCX010000008">
    <property type="protein sequence ID" value="MCJ8353334.1"/>
    <property type="molecule type" value="Genomic_DNA"/>
</dbReference>
<organism evidence="3 4">
    <name type="scientific">Novacetimonas hansenii</name>
    <name type="common">Komagataeibacter hansenii</name>
    <dbReference type="NCBI Taxonomy" id="436"/>
    <lineage>
        <taxon>Bacteria</taxon>
        <taxon>Pseudomonadati</taxon>
        <taxon>Pseudomonadota</taxon>
        <taxon>Alphaproteobacteria</taxon>
        <taxon>Acetobacterales</taxon>
        <taxon>Acetobacteraceae</taxon>
        <taxon>Novacetimonas</taxon>
    </lineage>
</organism>
<evidence type="ECO:0000259" key="2">
    <source>
        <dbReference type="SMART" id="SM01007"/>
    </source>
</evidence>
<dbReference type="InterPro" id="IPR036409">
    <property type="entry name" value="Aldolase_II/adducin_N_sf"/>
</dbReference>
<feature type="domain" description="Class II aldolase/adducin N-terminal" evidence="2">
    <location>
        <begin position="17"/>
        <end position="198"/>
    </location>
</feature>
<dbReference type="InterPro" id="IPR051017">
    <property type="entry name" value="Aldolase-II_Adducin_sf"/>
</dbReference>